<dbReference type="InterPro" id="IPR018094">
    <property type="entry name" value="Thymidylate_kinase"/>
</dbReference>
<dbReference type="InterPro" id="IPR018095">
    <property type="entry name" value="Thymidylate_kin_CS"/>
</dbReference>
<evidence type="ECO:0000256" key="4">
    <source>
        <dbReference type="ARBA" id="ARBA00022679"/>
    </source>
</evidence>
<evidence type="ECO:0000259" key="12">
    <source>
        <dbReference type="Pfam" id="PF02223"/>
    </source>
</evidence>
<evidence type="ECO:0000313" key="13">
    <source>
        <dbReference type="EMBL" id="MFC3680061.1"/>
    </source>
</evidence>
<feature type="binding site" evidence="11">
    <location>
        <begin position="13"/>
        <end position="20"/>
    </location>
    <ligand>
        <name>ATP</name>
        <dbReference type="ChEBI" id="CHEBI:30616"/>
    </ligand>
</feature>
<dbReference type="RefSeq" id="WP_376865900.1">
    <property type="nucleotide sequence ID" value="NZ_JBHRYB010000005.1"/>
</dbReference>
<dbReference type="PANTHER" id="PTHR10344:SF4">
    <property type="entry name" value="UMP-CMP KINASE 2, MITOCHONDRIAL"/>
    <property type="match status" value="1"/>
</dbReference>
<dbReference type="NCBIfam" id="TIGR00041">
    <property type="entry name" value="DTMP_kinase"/>
    <property type="match status" value="1"/>
</dbReference>
<gene>
    <name evidence="11 13" type="primary">tmk</name>
    <name evidence="13" type="ORF">ACFOMG_08045</name>
</gene>
<comment type="caution">
    <text evidence="13">The sequence shown here is derived from an EMBL/GenBank/DDBJ whole genome shotgun (WGS) entry which is preliminary data.</text>
</comment>
<comment type="function">
    <text evidence="11">Phosphorylation of dTMP to form dTDP in both de novo and salvage pathways of dTTP synthesis.</text>
</comment>
<keyword evidence="5 11" id="KW-0545">Nucleotide biosynthesis</keyword>
<comment type="similarity">
    <text evidence="1 11">Belongs to the thymidylate kinase family.</text>
</comment>
<dbReference type="InterPro" id="IPR027417">
    <property type="entry name" value="P-loop_NTPase"/>
</dbReference>
<feature type="domain" description="Thymidylate kinase-like" evidence="12">
    <location>
        <begin position="11"/>
        <end position="203"/>
    </location>
</feature>
<evidence type="ECO:0000256" key="9">
    <source>
        <dbReference type="ARBA" id="ARBA00029962"/>
    </source>
</evidence>
<keyword evidence="7 11" id="KW-0418">Kinase</keyword>
<organism evidence="13 14">
    <name type="scientific">Bacterioplanoides pacificum</name>
    <dbReference type="NCBI Taxonomy" id="1171596"/>
    <lineage>
        <taxon>Bacteria</taxon>
        <taxon>Pseudomonadati</taxon>
        <taxon>Pseudomonadota</taxon>
        <taxon>Gammaproteobacteria</taxon>
        <taxon>Oceanospirillales</taxon>
        <taxon>Oceanospirillaceae</taxon>
        <taxon>Bacterioplanoides</taxon>
    </lineage>
</organism>
<dbReference type="EC" id="2.7.4.9" evidence="2 11"/>
<dbReference type="Gene3D" id="3.40.50.300">
    <property type="entry name" value="P-loop containing nucleotide triphosphate hydrolases"/>
    <property type="match status" value="1"/>
</dbReference>
<evidence type="ECO:0000256" key="1">
    <source>
        <dbReference type="ARBA" id="ARBA00009776"/>
    </source>
</evidence>
<dbReference type="Pfam" id="PF02223">
    <property type="entry name" value="Thymidylate_kin"/>
    <property type="match status" value="1"/>
</dbReference>
<dbReference type="SUPFAM" id="SSF52540">
    <property type="entry name" value="P-loop containing nucleoside triphosphate hydrolases"/>
    <property type="match status" value="1"/>
</dbReference>
<evidence type="ECO:0000313" key="14">
    <source>
        <dbReference type="Proteomes" id="UP001595722"/>
    </source>
</evidence>
<dbReference type="PROSITE" id="PS01331">
    <property type="entry name" value="THYMIDYLATE_KINASE"/>
    <property type="match status" value="1"/>
</dbReference>
<keyword evidence="8 11" id="KW-0067">ATP-binding</keyword>
<evidence type="ECO:0000256" key="3">
    <source>
        <dbReference type="ARBA" id="ARBA00017144"/>
    </source>
</evidence>
<evidence type="ECO:0000256" key="8">
    <source>
        <dbReference type="ARBA" id="ARBA00022840"/>
    </source>
</evidence>
<dbReference type="HAMAP" id="MF_00165">
    <property type="entry name" value="Thymidylate_kinase"/>
    <property type="match status" value="1"/>
</dbReference>
<dbReference type="InterPro" id="IPR039430">
    <property type="entry name" value="Thymidylate_kin-like_dom"/>
</dbReference>
<dbReference type="GO" id="GO:0004798">
    <property type="term" value="F:dTMP kinase activity"/>
    <property type="evidence" value="ECO:0007669"/>
    <property type="project" value="UniProtKB-EC"/>
</dbReference>
<dbReference type="PANTHER" id="PTHR10344">
    <property type="entry name" value="THYMIDYLATE KINASE"/>
    <property type="match status" value="1"/>
</dbReference>
<evidence type="ECO:0000256" key="11">
    <source>
        <dbReference type="HAMAP-Rule" id="MF_00165"/>
    </source>
</evidence>
<dbReference type="EMBL" id="JBHRYB010000005">
    <property type="protein sequence ID" value="MFC3680061.1"/>
    <property type="molecule type" value="Genomic_DNA"/>
</dbReference>
<keyword evidence="14" id="KW-1185">Reference proteome</keyword>
<accession>A0ABV7VTK3</accession>
<sequence>MNQYCGRFITFEGGEGVGKSTNIRFVAEWLQQQGVDVLVTREPGGTDIAETIRNQLLKAHHQETMSDMTELLLVFAARAQHLEALIKPALAQGQWVLCDRFTDSTIAYQGFGRGLSLELIQQLKTLVQQQLEPDCTFWLDAPVSVGMARARGRAATAGEAIDRFETEQQAFFERVYRGFAQLAASESRFRRIDASVSLDQVQSALLAALTPLLPELS</sequence>
<reference evidence="14" key="1">
    <citation type="journal article" date="2019" name="Int. J. Syst. Evol. Microbiol.">
        <title>The Global Catalogue of Microorganisms (GCM) 10K type strain sequencing project: providing services to taxonomists for standard genome sequencing and annotation.</title>
        <authorList>
            <consortium name="The Broad Institute Genomics Platform"/>
            <consortium name="The Broad Institute Genome Sequencing Center for Infectious Disease"/>
            <person name="Wu L."/>
            <person name="Ma J."/>
        </authorList>
    </citation>
    <scope>NUCLEOTIDE SEQUENCE [LARGE SCALE GENOMIC DNA]</scope>
    <source>
        <strain evidence="14">KCTC 42424</strain>
    </source>
</reference>
<evidence type="ECO:0000256" key="6">
    <source>
        <dbReference type="ARBA" id="ARBA00022741"/>
    </source>
</evidence>
<evidence type="ECO:0000256" key="5">
    <source>
        <dbReference type="ARBA" id="ARBA00022727"/>
    </source>
</evidence>
<evidence type="ECO:0000256" key="7">
    <source>
        <dbReference type="ARBA" id="ARBA00022777"/>
    </source>
</evidence>
<keyword evidence="4 11" id="KW-0808">Transferase</keyword>
<evidence type="ECO:0000256" key="2">
    <source>
        <dbReference type="ARBA" id="ARBA00012980"/>
    </source>
</evidence>
<name>A0ABV7VTK3_9GAMM</name>
<comment type="catalytic activity">
    <reaction evidence="10 11">
        <text>dTMP + ATP = dTDP + ADP</text>
        <dbReference type="Rhea" id="RHEA:13517"/>
        <dbReference type="ChEBI" id="CHEBI:30616"/>
        <dbReference type="ChEBI" id="CHEBI:58369"/>
        <dbReference type="ChEBI" id="CHEBI:63528"/>
        <dbReference type="ChEBI" id="CHEBI:456216"/>
        <dbReference type="EC" id="2.7.4.9"/>
    </reaction>
</comment>
<dbReference type="CDD" id="cd01672">
    <property type="entry name" value="TMPK"/>
    <property type="match status" value="1"/>
</dbReference>
<evidence type="ECO:0000256" key="10">
    <source>
        <dbReference type="ARBA" id="ARBA00048743"/>
    </source>
</evidence>
<proteinExistence type="inferred from homology"/>
<keyword evidence="6 11" id="KW-0547">Nucleotide-binding</keyword>
<protein>
    <recommendedName>
        <fullName evidence="3 11">Thymidylate kinase</fullName>
        <ecNumber evidence="2 11">2.7.4.9</ecNumber>
    </recommendedName>
    <alternativeName>
        <fullName evidence="9 11">dTMP kinase</fullName>
    </alternativeName>
</protein>
<dbReference type="Proteomes" id="UP001595722">
    <property type="component" value="Unassembled WGS sequence"/>
</dbReference>